<keyword evidence="3" id="KW-1185">Reference proteome</keyword>
<name>A0A3N6P6T3_9CYAN</name>
<dbReference type="Proteomes" id="UP000269154">
    <property type="component" value="Unassembled WGS sequence"/>
</dbReference>
<accession>A0A3N6P6T3</accession>
<comment type="caution">
    <text evidence="2">The sequence shown here is derived from an EMBL/GenBank/DDBJ whole genome shotgun (WGS) entry which is preliminary data.</text>
</comment>
<evidence type="ECO:0000256" key="1">
    <source>
        <dbReference type="SAM" id="Coils"/>
    </source>
</evidence>
<keyword evidence="1" id="KW-0175">Coiled coil</keyword>
<sequence length="331" mass="38638">MTQTASESSKFRVMKSFEEILAARKNLASKVATKEEEAEKEKGKQILETAATYTADSIVKGLADLQLDFGSIVNQLLDNLHQESTKLEELKLAIEIENQHLQELQKIRVVADALHILTQEHQEKLGFLEQNFSEHQENISKDMTTKRKAWQKEQQEYEAAIEEENQLLIKQRENEAADYQYELEHQRKIEMDEYEETKRNLERELQELNQEKEKKWQERESYLAENQAEFEENRQKVEGFEEELKQAYVKAKDDAIKEATRQAKVKEDLFAKEWEGMKNGYELKIESLEETIERQTEQINDISTQLQAGMKQAQDLAMRAFASSNNGAQAK</sequence>
<evidence type="ECO:0000313" key="3">
    <source>
        <dbReference type="Proteomes" id="UP000269154"/>
    </source>
</evidence>
<reference evidence="2 3" key="1">
    <citation type="journal article" date="2018" name="ACS Chem. Biol.">
        <title>Ketoreductase domain dysfunction expands chemodiversity: malyngamide biosynthesis in the cyanobacterium Okeania hirsuta.</title>
        <authorList>
            <person name="Moss N.A."/>
            <person name="Leao T."/>
            <person name="Rankin M."/>
            <person name="McCullough T.M."/>
            <person name="Qu P."/>
            <person name="Korobeynikov A."/>
            <person name="Smith J.L."/>
            <person name="Gerwick L."/>
            <person name="Gerwick W.H."/>
        </authorList>
    </citation>
    <scope>NUCLEOTIDE SEQUENCE [LARGE SCALE GENOMIC DNA]</scope>
    <source>
        <strain evidence="2 3">PAB10Feb10-1</strain>
    </source>
</reference>
<gene>
    <name evidence="2" type="ORF">D5R40_23120</name>
</gene>
<feature type="coiled-coil region" evidence="1">
    <location>
        <begin position="271"/>
        <end position="305"/>
    </location>
</feature>
<feature type="coiled-coil region" evidence="1">
    <location>
        <begin position="73"/>
        <end position="243"/>
    </location>
</feature>
<dbReference type="EMBL" id="RCBY01000165">
    <property type="protein sequence ID" value="RQH31662.1"/>
    <property type="molecule type" value="Genomic_DNA"/>
</dbReference>
<proteinExistence type="predicted"/>
<dbReference type="RefSeq" id="WP_124145610.1">
    <property type="nucleotide sequence ID" value="NZ_CAWOKI010000105.1"/>
</dbReference>
<protein>
    <submittedName>
        <fullName evidence="2">Uncharacterized protein</fullName>
    </submittedName>
</protein>
<dbReference type="OrthoDB" id="466620at2"/>
<organism evidence="2 3">
    <name type="scientific">Okeania hirsuta</name>
    <dbReference type="NCBI Taxonomy" id="1458930"/>
    <lineage>
        <taxon>Bacteria</taxon>
        <taxon>Bacillati</taxon>
        <taxon>Cyanobacteriota</taxon>
        <taxon>Cyanophyceae</taxon>
        <taxon>Oscillatoriophycideae</taxon>
        <taxon>Oscillatoriales</taxon>
        <taxon>Microcoleaceae</taxon>
        <taxon>Okeania</taxon>
    </lineage>
</organism>
<dbReference type="AlphaFoldDB" id="A0A3N6P6T3"/>
<evidence type="ECO:0000313" key="2">
    <source>
        <dbReference type="EMBL" id="RQH31662.1"/>
    </source>
</evidence>